<dbReference type="STRING" id="1171373.PACID_15510"/>
<gene>
    <name evidence="1" type="ordered locus">PACID_15510</name>
</gene>
<organism evidence="1 2">
    <name type="scientific">Acidipropionibacterium acidipropionici (strain ATCC 4875 / DSM 20272 / JCM 6432 / NBRC 12425 / NCIMB 8070 / 4)</name>
    <name type="common">Propionibacterium acidipropionici</name>
    <dbReference type="NCBI Taxonomy" id="1171373"/>
    <lineage>
        <taxon>Bacteria</taxon>
        <taxon>Bacillati</taxon>
        <taxon>Actinomycetota</taxon>
        <taxon>Actinomycetes</taxon>
        <taxon>Propionibacteriales</taxon>
        <taxon>Propionibacteriaceae</taxon>
        <taxon>Acidipropionibacterium</taxon>
    </lineage>
</organism>
<sequence>MQQAQEPDATLTQLVRAWTPAPPGPWALTSQQCQQILDELRAADAVTWLPDWNRGYRRRGRLARPRRRTR</sequence>
<evidence type="ECO:0000313" key="1">
    <source>
        <dbReference type="EMBL" id="AFV89364.1"/>
    </source>
</evidence>
<dbReference type="EMBL" id="CP003493">
    <property type="protein sequence ID" value="AFV89364.1"/>
    <property type="molecule type" value="Genomic_DNA"/>
</dbReference>
<reference evidence="1 2" key="1">
    <citation type="journal article" date="2012" name="BMC Genomics">
        <title>The genome sequence of Propionibacterium acidipropionici provides insights into its biotechnological and industrial potential.</title>
        <authorList>
            <person name="Parizzi L.P."/>
            <person name="Grassi M.C."/>
            <person name="Llerena L.A."/>
            <person name="Carazzolle M.F."/>
            <person name="Queiroz V.L."/>
            <person name="Lunardi I."/>
            <person name="Zeidler A.F."/>
            <person name="Teixeira P.J."/>
            <person name="Mieczkowski P."/>
            <person name="Rincones J."/>
            <person name="Pereira G.A."/>
        </authorList>
    </citation>
    <scope>NUCLEOTIDE SEQUENCE [LARGE SCALE GENOMIC DNA]</scope>
    <source>
        <strain evidence="2">ATCC 4875 / DSM 20272 / JCM 6432 / NBRC 12425 / NCIMB 8070</strain>
    </source>
</reference>
<dbReference type="KEGG" id="pbo:PACID_15510"/>
<evidence type="ECO:0000313" key="2">
    <source>
        <dbReference type="Proteomes" id="UP000000214"/>
    </source>
</evidence>
<dbReference type="PATRIC" id="fig|1171373.8.peg.1536"/>
<name>K7RN52_ACIA4</name>
<accession>K7RN52</accession>
<dbReference type="RefSeq" id="WP_015070270.1">
    <property type="nucleotide sequence ID" value="NC_019395.1"/>
</dbReference>
<dbReference type="Proteomes" id="UP000000214">
    <property type="component" value="Chromosome"/>
</dbReference>
<dbReference type="AlphaFoldDB" id="K7RN52"/>
<dbReference type="HOGENOM" id="CLU_2754605_0_0_11"/>
<protein>
    <submittedName>
        <fullName evidence="1">Uncharacterized protein</fullName>
    </submittedName>
</protein>
<proteinExistence type="predicted"/>